<protein>
    <submittedName>
        <fullName evidence="5">Alanine racemase</fullName>
    </submittedName>
</protein>
<dbReference type="InterPro" id="IPR010982">
    <property type="entry name" value="Lambda_DNA-bd_dom_sf"/>
</dbReference>
<organism evidence="5 6">
    <name type="scientific">Frondihabitans sucicola</name>
    <dbReference type="NCBI Taxonomy" id="1268041"/>
    <lineage>
        <taxon>Bacteria</taxon>
        <taxon>Bacillati</taxon>
        <taxon>Actinomycetota</taxon>
        <taxon>Actinomycetes</taxon>
        <taxon>Micrococcales</taxon>
        <taxon>Microbacteriaceae</taxon>
        <taxon>Frondihabitans</taxon>
    </lineage>
</organism>
<dbReference type="EMBL" id="AP027732">
    <property type="protein sequence ID" value="BDZ48081.1"/>
    <property type="molecule type" value="Genomic_DNA"/>
</dbReference>
<evidence type="ECO:0000256" key="3">
    <source>
        <dbReference type="ARBA" id="ARBA00023163"/>
    </source>
</evidence>
<dbReference type="PROSITE" id="PS00356">
    <property type="entry name" value="HTH_LACI_1"/>
    <property type="match status" value="1"/>
</dbReference>
<dbReference type="InterPro" id="IPR001761">
    <property type="entry name" value="Peripla_BP/Lac1_sug-bd_dom"/>
</dbReference>
<dbReference type="Gene3D" id="1.10.260.40">
    <property type="entry name" value="lambda repressor-like DNA-binding domains"/>
    <property type="match status" value="1"/>
</dbReference>
<keyword evidence="2" id="KW-0238">DNA-binding</keyword>
<dbReference type="SUPFAM" id="SSF53822">
    <property type="entry name" value="Periplasmic binding protein-like I"/>
    <property type="match status" value="1"/>
</dbReference>
<keyword evidence="1" id="KW-0805">Transcription regulation</keyword>
<dbReference type="Pfam" id="PF00356">
    <property type="entry name" value="LacI"/>
    <property type="match status" value="1"/>
</dbReference>
<evidence type="ECO:0000313" key="5">
    <source>
        <dbReference type="EMBL" id="BDZ48081.1"/>
    </source>
</evidence>
<evidence type="ECO:0000256" key="1">
    <source>
        <dbReference type="ARBA" id="ARBA00023015"/>
    </source>
</evidence>
<keyword evidence="6" id="KW-1185">Reference proteome</keyword>
<dbReference type="PANTHER" id="PTHR30146:SF109">
    <property type="entry name" value="HTH-TYPE TRANSCRIPTIONAL REGULATOR GALS"/>
    <property type="match status" value="1"/>
</dbReference>
<dbReference type="SMART" id="SM00354">
    <property type="entry name" value="HTH_LACI"/>
    <property type="match status" value="1"/>
</dbReference>
<dbReference type="PANTHER" id="PTHR30146">
    <property type="entry name" value="LACI-RELATED TRANSCRIPTIONAL REPRESSOR"/>
    <property type="match status" value="1"/>
</dbReference>
<dbReference type="Gene3D" id="3.40.50.2300">
    <property type="match status" value="2"/>
</dbReference>
<dbReference type="Pfam" id="PF00532">
    <property type="entry name" value="Peripla_BP_1"/>
    <property type="match status" value="1"/>
</dbReference>
<dbReference type="InterPro" id="IPR000843">
    <property type="entry name" value="HTH_LacI"/>
</dbReference>
<dbReference type="SUPFAM" id="SSF47413">
    <property type="entry name" value="lambda repressor-like DNA-binding domains"/>
    <property type="match status" value="1"/>
</dbReference>
<dbReference type="Proteomes" id="UP001321486">
    <property type="component" value="Chromosome"/>
</dbReference>
<sequence>MQQAHKEVPVSAPAKRGGVLRQPTVYDVAALAGVSRQTVSNVLNAPDIVKGATRERVEHAIKELGYRPHASARRLRTRKSSTIGIRLDPVTNGISGSVLDRFLHAVTEQADARRLRILLFTATDPEDEIRQFERLLDGADVDGFVLTSTTYDDPRTEWLIAQDAPFVTFGRPWGVDDMADGAHRWVDVDGRHGLAEATRSLLELGARRVAYLGWPSPSGTGDERRRGWREAMEAAPSPLDSATLDDLQLACEDGVSLASDAVRGLLARGVEFDGIVCASDSLALGALMVLGASVPIVGYDNTPVASAVGLPSVEQPLEQVAAAALELLLDDVADEPVLGDVASAGDPRHRLLRPQVVWR</sequence>
<evidence type="ECO:0000256" key="2">
    <source>
        <dbReference type="ARBA" id="ARBA00023125"/>
    </source>
</evidence>
<gene>
    <name evidence="5" type="ORF">GCM10025867_03220</name>
</gene>
<name>A0ABM8GI69_9MICO</name>
<feature type="domain" description="HTH lacI-type" evidence="4">
    <location>
        <begin position="23"/>
        <end position="77"/>
    </location>
</feature>
<proteinExistence type="predicted"/>
<dbReference type="InterPro" id="IPR028082">
    <property type="entry name" value="Peripla_BP_I"/>
</dbReference>
<evidence type="ECO:0000259" key="4">
    <source>
        <dbReference type="PROSITE" id="PS50932"/>
    </source>
</evidence>
<dbReference type="PROSITE" id="PS50932">
    <property type="entry name" value="HTH_LACI_2"/>
    <property type="match status" value="1"/>
</dbReference>
<dbReference type="CDD" id="cd01392">
    <property type="entry name" value="HTH_LacI"/>
    <property type="match status" value="1"/>
</dbReference>
<keyword evidence="3" id="KW-0804">Transcription</keyword>
<evidence type="ECO:0000313" key="6">
    <source>
        <dbReference type="Proteomes" id="UP001321486"/>
    </source>
</evidence>
<reference evidence="6" key="1">
    <citation type="journal article" date="2019" name="Int. J. Syst. Evol. Microbiol.">
        <title>The Global Catalogue of Microorganisms (GCM) 10K type strain sequencing project: providing services to taxonomists for standard genome sequencing and annotation.</title>
        <authorList>
            <consortium name="The Broad Institute Genomics Platform"/>
            <consortium name="The Broad Institute Genome Sequencing Center for Infectious Disease"/>
            <person name="Wu L."/>
            <person name="Ma J."/>
        </authorList>
    </citation>
    <scope>NUCLEOTIDE SEQUENCE [LARGE SCALE GENOMIC DNA]</scope>
    <source>
        <strain evidence="6">NBRC 108728</strain>
    </source>
</reference>
<accession>A0ABM8GI69</accession>